<evidence type="ECO:0000256" key="2">
    <source>
        <dbReference type="ARBA" id="ARBA00005548"/>
    </source>
</evidence>
<dbReference type="SUPFAM" id="SSF57716">
    <property type="entry name" value="Glucocorticoid receptor-like (DNA-binding domain)"/>
    <property type="match status" value="1"/>
</dbReference>
<dbReference type="STRING" id="224129.A0A1W4X6C9"/>
<keyword evidence="10" id="KW-0175">Coiled coil</keyword>
<dbReference type="AlphaFoldDB" id="A0A1W4X6C9"/>
<comment type="subcellular location">
    <subcellularLocation>
        <location evidence="1">Nucleus</location>
    </subcellularLocation>
</comment>
<dbReference type="RefSeq" id="XP_018331661.1">
    <property type="nucleotide sequence ID" value="XM_018476159.1"/>
</dbReference>
<evidence type="ECO:0000256" key="9">
    <source>
        <dbReference type="ARBA" id="ARBA00023242"/>
    </source>
</evidence>
<dbReference type="InParanoid" id="A0A1W4X6C9"/>
<name>A0A1W4X6C9_AGRPL</name>
<dbReference type="GeneID" id="108741358"/>
<dbReference type="SUPFAM" id="SSF46955">
    <property type="entry name" value="Putative DNA-binding domain"/>
    <property type="match status" value="1"/>
</dbReference>
<dbReference type="PANTHER" id="PTHR10142:SF0">
    <property type="entry name" value="DNA REPAIR PROTEIN COMPLEMENTING XP-A CELLS"/>
    <property type="match status" value="1"/>
</dbReference>
<evidence type="ECO:0000256" key="7">
    <source>
        <dbReference type="ARBA" id="ARBA00023125"/>
    </source>
</evidence>
<dbReference type="Proteomes" id="UP000192223">
    <property type="component" value="Unplaced"/>
</dbReference>
<evidence type="ECO:0000256" key="4">
    <source>
        <dbReference type="ARBA" id="ARBA00022763"/>
    </source>
</evidence>
<organism evidence="12 13">
    <name type="scientific">Agrilus planipennis</name>
    <name type="common">Emerald ash borer</name>
    <name type="synonym">Agrilus marcopoli</name>
    <dbReference type="NCBI Taxonomy" id="224129"/>
    <lineage>
        <taxon>Eukaryota</taxon>
        <taxon>Metazoa</taxon>
        <taxon>Ecdysozoa</taxon>
        <taxon>Arthropoda</taxon>
        <taxon>Hexapoda</taxon>
        <taxon>Insecta</taxon>
        <taxon>Pterygota</taxon>
        <taxon>Neoptera</taxon>
        <taxon>Endopterygota</taxon>
        <taxon>Coleoptera</taxon>
        <taxon>Polyphaga</taxon>
        <taxon>Elateriformia</taxon>
        <taxon>Buprestoidea</taxon>
        <taxon>Buprestidae</taxon>
        <taxon>Agrilinae</taxon>
        <taxon>Agrilus</taxon>
    </lineage>
</organism>
<dbReference type="Pfam" id="PF01286">
    <property type="entry name" value="XPA_N"/>
    <property type="match status" value="1"/>
</dbReference>
<dbReference type="InterPro" id="IPR022656">
    <property type="entry name" value="XPA_C"/>
</dbReference>
<keyword evidence="12" id="KW-1185">Reference proteome</keyword>
<dbReference type="GO" id="GO:0008270">
    <property type="term" value="F:zinc ion binding"/>
    <property type="evidence" value="ECO:0007669"/>
    <property type="project" value="UniProtKB-KW"/>
</dbReference>
<dbReference type="GO" id="GO:0006284">
    <property type="term" value="P:base-excision repair"/>
    <property type="evidence" value="ECO:0007669"/>
    <property type="project" value="TreeGrafter"/>
</dbReference>
<dbReference type="InterPro" id="IPR000465">
    <property type="entry name" value="XPA/RAD14"/>
</dbReference>
<dbReference type="Gene3D" id="3.90.530.10">
    <property type="entry name" value="XPA C-terminal domain"/>
    <property type="match status" value="1"/>
</dbReference>
<keyword evidence="8" id="KW-0234">DNA repair</keyword>
<keyword evidence="3" id="KW-0479">Metal-binding</keyword>
<dbReference type="PANTHER" id="PTHR10142">
    <property type="entry name" value="DNA REPAIR PROTEIN COMPLEMENTING XP-A CELLS"/>
    <property type="match status" value="1"/>
</dbReference>
<evidence type="ECO:0000256" key="8">
    <source>
        <dbReference type="ARBA" id="ARBA00023204"/>
    </source>
</evidence>
<feature type="domain" description="XPA C-terminal" evidence="11">
    <location>
        <begin position="123"/>
        <end position="173"/>
    </location>
</feature>
<dbReference type="CTD" id="31357"/>
<sequence>MNENNSNELTKTQIERIEKNKQRAFTLRKTQMVIHPYSKRDIITKVDKGTLKIGNTRYKDTGGGFLLEQDNKSSELTTYTHVPPVFECDRPICKECKKVFANSWLFDSFDYSVCDSCKDPEIHKLITKTDALNKYLLKECDINKREPILKFIEKKNPHNSQWGSMKLYLQIQVEQRALEIWGSEEKLQEELNGREEKKVEAKIKKYQKEMKKLRMNMRSSLYDKTSAISHTHEFGSESYNEEDDTYTHKCLTCFYTETFEKM</sequence>
<dbReference type="InterPro" id="IPR022652">
    <property type="entry name" value="Znf_XPA_CS"/>
</dbReference>
<dbReference type="FunCoup" id="A0A1W4X6C9">
    <property type="interactions" value="1311"/>
</dbReference>
<dbReference type="CDD" id="cd21076">
    <property type="entry name" value="DBD_XPA"/>
    <property type="match status" value="1"/>
</dbReference>
<protein>
    <submittedName>
        <fullName evidence="13">DNA repair protein complementing XP-A cells homolog isoform X1</fullName>
    </submittedName>
</protein>
<dbReference type="Pfam" id="PF05181">
    <property type="entry name" value="XPA_C"/>
    <property type="match status" value="1"/>
</dbReference>
<evidence type="ECO:0000313" key="12">
    <source>
        <dbReference type="Proteomes" id="UP000192223"/>
    </source>
</evidence>
<evidence type="ECO:0000256" key="1">
    <source>
        <dbReference type="ARBA" id="ARBA00004123"/>
    </source>
</evidence>
<dbReference type="GO" id="GO:0003684">
    <property type="term" value="F:damaged DNA binding"/>
    <property type="evidence" value="ECO:0007669"/>
    <property type="project" value="InterPro"/>
</dbReference>
<evidence type="ECO:0000256" key="5">
    <source>
        <dbReference type="ARBA" id="ARBA00022771"/>
    </source>
</evidence>
<reference evidence="13" key="1">
    <citation type="submission" date="2025-08" db="UniProtKB">
        <authorList>
            <consortium name="RefSeq"/>
        </authorList>
    </citation>
    <scope>IDENTIFICATION</scope>
    <source>
        <tissue evidence="13">Entire body</tissue>
    </source>
</reference>
<evidence type="ECO:0000256" key="3">
    <source>
        <dbReference type="ARBA" id="ARBA00022723"/>
    </source>
</evidence>
<dbReference type="NCBIfam" id="TIGR00598">
    <property type="entry name" value="rad14"/>
    <property type="match status" value="1"/>
</dbReference>
<evidence type="ECO:0000313" key="13">
    <source>
        <dbReference type="RefSeq" id="XP_018331661.1"/>
    </source>
</evidence>
<proteinExistence type="inferred from homology"/>
<dbReference type="KEGG" id="apln:108741358"/>
<keyword evidence="5" id="KW-0863">Zinc-finger</keyword>
<keyword evidence="4" id="KW-0227">DNA damage</keyword>
<comment type="similarity">
    <text evidence="2">Belongs to the XPA family.</text>
</comment>
<feature type="coiled-coil region" evidence="10">
    <location>
        <begin position="184"/>
        <end position="216"/>
    </location>
</feature>
<dbReference type="InterPro" id="IPR009061">
    <property type="entry name" value="DNA-bd_dom_put_sf"/>
</dbReference>
<gene>
    <name evidence="13" type="primary">LOC108741358</name>
</gene>
<keyword evidence="6" id="KW-0862">Zinc</keyword>
<evidence type="ECO:0000259" key="11">
    <source>
        <dbReference type="Pfam" id="PF05181"/>
    </source>
</evidence>
<evidence type="ECO:0000256" key="10">
    <source>
        <dbReference type="SAM" id="Coils"/>
    </source>
</evidence>
<accession>A0A1W4X6C9</accession>
<dbReference type="OrthoDB" id="68328at2759"/>
<evidence type="ECO:0000256" key="6">
    <source>
        <dbReference type="ARBA" id="ARBA00022833"/>
    </source>
</evidence>
<dbReference type="GO" id="GO:1901255">
    <property type="term" value="P:nucleotide-excision repair involved in interstrand cross-link repair"/>
    <property type="evidence" value="ECO:0007669"/>
    <property type="project" value="TreeGrafter"/>
</dbReference>
<dbReference type="GO" id="GO:0070914">
    <property type="term" value="P:UV-damage excision repair"/>
    <property type="evidence" value="ECO:0007669"/>
    <property type="project" value="TreeGrafter"/>
</dbReference>
<dbReference type="GO" id="GO:0000715">
    <property type="term" value="P:nucleotide-excision repair, DNA damage recognition"/>
    <property type="evidence" value="ECO:0007669"/>
    <property type="project" value="TreeGrafter"/>
</dbReference>
<dbReference type="InterPro" id="IPR037129">
    <property type="entry name" value="XPA_sf"/>
</dbReference>
<keyword evidence="7" id="KW-0238">DNA-binding</keyword>
<keyword evidence="9" id="KW-0539">Nucleus</keyword>
<dbReference type="GO" id="GO:0000110">
    <property type="term" value="C:nucleotide-excision repair factor 1 complex"/>
    <property type="evidence" value="ECO:0007669"/>
    <property type="project" value="TreeGrafter"/>
</dbReference>